<sequence length="194" mass="21249">MFSLLMLLFASQAVQAAPDAANPDPVMRLLEERGMLPVVGSNGEHSLLSQVRDTASDLVLSAMNFIGVRYRRGGTSAEEGFDCSGFTRHIFENSIGLVLPRRADEQARAPGLLAVKESDLKPGDLVFFNTLRHAFSHVGIYVGDGKFIHSPRAGGEVRVEDMHYSYWAKRFNGARRVPQIGAAEPVTVAPTDRH</sequence>
<dbReference type="Proteomes" id="UP001500279">
    <property type="component" value="Unassembled WGS sequence"/>
</dbReference>
<dbReference type="PROSITE" id="PS51935">
    <property type="entry name" value="NLPC_P60"/>
    <property type="match status" value="1"/>
</dbReference>
<proteinExistence type="inferred from homology"/>
<dbReference type="PANTHER" id="PTHR47053:SF1">
    <property type="entry name" value="MUREIN DD-ENDOPEPTIDASE MEPH-RELATED"/>
    <property type="match status" value="1"/>
</dbReference>
<reference evidence="8" key="1">
    <citation type="journal article" date="2019" name="Int. J. Syst. Evol. Microbiol.">
        <title>The Global Catalogue of Microorganisms (GCM) 10K type strain sequencing project: providing services to taxonomists for standard genome sequencing and annotation.</title>
        <authorList>
            <consortium name="The Broad Institute Genomics Platform"/>
            <consortium name="The Broad Institute Genome Sequencing Center for Infectious Disease"/>
            <person name="Wu L."/>
            <person name="Ma J."/>
        </authorList>
    </citation>
    <scope>NUCLEOTIDE SEQUENCE [LARGE SCALE GENOMIC DNA]</scope>
    <source>
        <strain evidence="8">JCM 15503</strain>
    </source>
</reference>
<keyword evidence="2" id="KW-0645">Protease</keyword>
<name>A0ABP3VFN2_9BURK</name>
<accession>A0ABP3VFN2</accession>
<organism evidence="7 8">
    <name type="scientific">Ideonella azotifigens</name>
    <dbReference type="NCBI Taxonomy" id="513160"/>
    <lineage>
        <taxon>Bacteria</taxon>
        <taxon>Pseudomonadati</taxon>
        <taxon>Pseudomonadota</taxon>
        <taxon>Betaproteobacteria</taxon>
        <taxon>Burkholderiales</taxon>
        <taxon>Sphaerotilaceae</taxon>
        <taxon>Ideonella</taxon>
    </lineage>
</organism>
<comment type="caution">
    <text evidence="7">The sequence shown here is derived from an EMBL/GenBank/DDBJ whole genome shotgun (WGS) entry which is preliminary data.</text>
</comment>
<keyword evidence="8" id="KW-1185">Reference proteome</keyword>
<evidence type="ECO:0000256" key="4">
    <source>
        <dbReference type="ARBA" id="ARBA00022807"/>
    </source>
</evidence>
<dbReference type="InterPro" id="IPR038765">
    <property type="entry name" value="Papain-like_cys_pep_sf"/>
</dbReference>
<feature type="signal peptide" evidence="5">
    <location>
        <begin position="1"/>
        <end position="16"/>
    </location>
</feature>
<comment type="similarity">
    <text evidence="1">Belongs to the peptidase C40 family.</text>
</comment>
<protein>
    <recommendedName>
        <fullName evidence="6">NlpC/P60 domain-containing protein</fullName>
    </recommendedName>
</protein>
<dbReference type="Gene3D" id="3.90.1720.10">
    <property type="entry name" value="endopeptidase domain like (from Nostoc punctiforme)"/>
    <property type="match status" value="1"/>
</dbReference>
<dbReference type="Pfam" id="PF00877">
    <property type="entry name" value="NLPC_P60"/>
    <property type="match status" value="1"/>
</dbReference>
<keyword evidence="3" id="KW-0378">Hydrolase</keyword>
<evidence type="ECO:0000313" key="7">
    <source>
        <dbReference type="EMBL" id="GAA0757841.1"/>
    </source>
</evidence>
<evidence type="ECO:0000256" key="5">
    <source>
        <dbReference type="SAM" id="SignalP"/>
    </source>
</evidence>
<dbReference type="PANTHER" id="PTHR47053">
    <property type="entry name" value="MUREIN DD-ENDOPEPTIDASE MEPH-RELATED"/>
    <property type="match status" value="1"/>
</dbReference>
<feature type="domain" description="NlpC/P60" evidence="6">
    <location>
        <begin position="52"/>
        <end position="178"/>
    </location>
</feature>
<dbReference type="InterPro" id="IPR051202">
    <property type="entry name" value="Peptidase_C40"/>
</dbReference>
<dbReference type="SUPFAM" id="SSF54001">
    <property type="entry name" value="Cysteine proteinases"/>
    <property type="match status" value="1"/>
</dbReference>
<evidence type="ECO:0000256" key="2">
    <source>
        <dbReference type="ARBA" id="ARBA00022670"/>
    </source>
</evidence>
<feature type="chain" id="PRO_5047515351" description="NlpC/P60 domain-containing protein" evidence="5">
    <location>
        <begin position="17"/>
        <end position="194"/>
    </location>
</feature>
<evidence type="ECO:0000259" key="6">
    <source>
        <dbReference type="PROSITE" id="PS51935"/>
    </source>
</evidence>
<dbReference type="EMBL" id="BAAAEW010000025">
    <property type="protein sequence ID" value="GAA0757841.1"/>
    <property type="molecule type" value="Genomic_DNA"/>
</dbReference>
<evidence type="ECO:0000313" key="8">
    <source>
        <dbReference type="Proteomes" id="UP001500279"/>
    </source>
</evidence>
<evidence type="ECO:0000256" key="1">
    <source>
        <dbReference type="ARBA" id="ARBA00007074"/>
    </source>
</evidence>
<keyword evidence="5" id="KW-0732">Signal</keyword>
<gene>
    <name evidence="7" type="ORF">GCM10009107_37750</name>
</gene>
<evidence type="ECO:0000256" key="3">
    <source>
        <dbReference type="ARBA" id="ARBA00022801"/>
    </source>
</evidence>
<dbReference type="InterPro" id="IPR000064">
    <property type="entry name" value="NLP_P60_dom"/>
</dbReference>
<keyword evidence="4" id="KW-0788">Thiol protease</keyword>